<organism evidence="1 2">
    <name type="scientific">Raoultella terrigena</name>
    <name type="common">Klebsiella terrigena</name>
    <dbReference type="NCBI Taxonomy" id="577"/>
    <lineage>
        <taxon>Bacteria</taxon>
        <taxon>Pseudomonadati</taxon>
        <taxon>Pseudomonadota</taxon>
        <taxon>Gammaproteobacteria</taxon>
        <taxon>Enterobacterales</taxon>
        <taxon>Enterobacteriaceae</taxon>
        <taxon>Klebsiella/Raoultella group</taxon>
        <taxon>Raoultella</taxon>
    </lineage>
</organism>
<reference evidence="1 2" key="1">
    <citation type="submission" date="2019-03" db="EMBL/GenBank/DDBJ databases">
        <authorList>
            <consortium name="Pathogen Informatics"/>
        </authorList>
    </citation>
    <scope>NUCLEOTIDE SEQUENCE [LARGE SCALE GENOMIC DNA]</scope>
    <source>
        <strain evidence="1 2">NCTC13038</strain>
    </source>
</reference>
<dbReference type="AlphaFoldDB" id="A0A485BC69"/>
<gene>
    <name evidence="1" type="ORF">NCTC13038_02284</name>
</gene>
<dbReference type="EMBL" id="CAADJG010000002">
    <property type="protein sequence ID" value="VFS71265.1"/>
    <property type="molecule type" value="Genomic_DNA"/>
</dbReference>
<protein>
    <submittedName>
        <fullName evidence="1">Uncharacterized protein</fullName>
    </submittedName>
</protein>
<evidence type="ECO:0000313" key="1">
    <source>
        <dbReference type="EMBL" id="VFS71265.1"/>
    </source>
</evidence>
<accession>A0A485BC69</accession>
<sequence>MKIVWVPLFPNARYICSEKELMRVKDSERYRNLWLDSLLPVIEAGLLETIDVAAQPLFWADEYAMCQRPGTAPIMRH</sequence>
<evidence type="ECO:0000313" key="2">
    <source>
        <dbReference type="Proteomes" id="UP000332594"/>
    </source>
</evidence>
<proteinExistence type="predicted"/>
<name>A0A485BC69_RAOTE</name>
<dbReference type="Proteomes" id="UP000332594">
    <property type="component" value="Unassembled WGS sequence"/>
</dbReference>